<organism evidence="6 7">
    <name type="scientific">Sulfobacillus thermosulfidooxidans</name>
    <dbReference type="NCBI Taxonomy" id="28034"/>
    <lineage>
        <taxon>Bacteria</taxon>
        <taxon>Bacillati</taxon>
        <taxon>Bacillota</taxon>
        <taxon>Clostridia</taxon>
        <taxon>Eubacteriales</taxon>
        <taxon>Clostridiales Family XVII. Incertae Sedis</taxon>
        <taxon>Sulfobacillus</taxon>
    </lineage>
</organism>
<feature type="domain" description="ABC transporter" evidence="5">
    <location>
        <begin position="58"/>
        <end position="284"/>
    </location>
</feature>
<comment type="similarity">
    <text evidence="1">Belongs to the ABC transporter superfamily.</text>
</comment>
<dbReference type="Gene3D" id="3.40.50.300">
    <property type="entry name" value="P-loop containing nucleotide triphosphate hydrolases"/>
    <property type="match status" value="1"/>
</dbReference>
<evidence type="ECO:0000313" key="7">
    <source>
        <dbReference type="Proteomes" id="UP000242705"/>
    </source>
</evidence>
<reference evidence="6 7" key="1">
    <citation type="journal article" date="2014" name="BMC Genomics">
        <title>Comparison of environmental and isolate Sulfobacillus genomes reveals diverse carbon, sulfur, nitrogen, and hydrogen metabolisms.</title>
        <authorList>
            <person name="Justice N.B."/>
            <person name="Norman A."/>
            <person name="Brown C.T."/>
            <person name="Singh A."/>
            <person name="Thomas B.C."/>
            <person name="Banfield J.F."/>
        </authorList>
    </citation>
    <scope>NUCLEOTIDE SEQUENCE [LARGE SCALE GENOMIC DNA]</scope>
    <source>
        <strain evidence="6">AMDSBA5</strain>
    </source>
</reference>
<dbReference type="PROSITE" id="PS50893">
    <property type="entry name" value="ABC_TRANSPORTER_2"/>
    <property type="match status" value="1"/>
</dbReference>
<dbReference type="CDD" id="cd03230">
    <property type="entry name" value="ABC_DR_subfamily_A"/>
    <property type="match status" value="1"/>
</dbReference>
<name>A0A2T2WP43_SULTH</name>
<evidence type="ECO:0000256" key="3">
    <source>
        <dbReference type="ARBA" id="ARBA00022741"/>
    </source>
</evidence>
<evidence type="ECO:0000256" key="2">
    <source>
        <dbReference type="ARBA" id="ARBA00022448"/>
    </source>
</evidence>
<dbReference type="EMBL" id="PXYX01000063">
    <property type="protein sequence ID" value="PSR24009.1"/>
    <property type="molecule type" value="Genomic_DNA"/>
</dbReference>
<keyword evidence="4" id="KW-0067">ATP-binding</keyword>
<dbReference type="InterPro" id="IPR027417">
    <property type="entry name" value="P-loop_NTPase"/>
</dbReference>
<dbReference type="Proteomes" id="UP000242705">
    <property type="component" value="Unassembled WGS sequence"/>
</dbReference>
<dbReference type="SMART" id="SM00382">
    <property type="entry name" value="AAA"/>
    <property type="match status" value="1"/>
</dbReference>
<dbReference type="InterPro" id="IPR003593">
    <property type="entry name" value="AAA+_ATPase"/>
</dbReference>
<gene>
    <name evidence="6" type="ORF">C7B47_15505</name>
</gene>
<comment type="caution">
    <text evidence="6">The sequence shown here is derived from an EMBL/GenBank/DDBJ whole genome shotgun (WGS) entry which is preliminary data.</text>
</comment>
<dbReference type="AlphaFoldDB" id="A0A2T2WP43"/>
<dbReference type="GO" id="GO:0005524">
    <property type="term" value="F:ATP binding"/>
    <property type="evidence" value="ECO:0007669"/>
    <property type="project" value="UniProtKB-KW"/>
</dbReference>
<dbReference type="GO" id="GO:0016887">
    <property type="term" value="F:ATP hydrolysis activity"/>
    <property type="evidence" value="ECO:0007669"/>
    <property type="project" value="InterPro"/>
</dbReference>
<sequence>MGTHPRRTLGRTPRGLFDRHRNRRVHCCRHWHVPPVECRSVRYQGITKGQISVKDPVLTAENLVLRYGHHIVVNHVNLAVEAGAIYGLLGHNGAGKTSTVEMLEGLRRPSEGTIHCCGIDVRRYPRTARKFMGIQLQKSAVFDQLSVRETLRLFAGISRTPWAVAEQLVAPLDLAAFSHRLVQDLSGGQFQQLALATAILNDPAVIFLDEPTTGLDPVARRGLWQVIRSLKDRGKAILLTTHYMEEAEVLCDTVGILKNGQLIVEGPPLDLTGTQAVMSFHLQNPGGLPNADDSLAHLPAVTKIDVGPDNTIRIWTKNPLETTAALRAWASHQDFTIHNLEIHRPALEDVFVQLIENPESTQTSS</sequence>
<evidence type="ECO:0000259" key="5">
    <source>
        <dbReference type="PROSITE" id="PS50893"/>
    </source>
</evidence>
<evidence type="ECO:0000313" key="6">
    <source>
        <dbReference type="EMBL" id="PSR24009.1"/>
    </source>
</evidence>
<dbReference type="InterPro" id="IPR003439">
    <property type="entry name" value="ABC_transporter-like_ATP-bd"/>
</dbReference>
<protein>
    <submittedName>
        <fullName evidence="6">ABC transporter</fullName>
    </submittedName>
</protein>
<evidence type="ECO:0000256" key="1">
    <source>
        <dbReference type="ARBA" id="ARBA00005417"/>
    </source>
</evidence>
<evidence type="ECO:0000256" key="4">
    <source>
        <dbReference type="ARBA" id="ARBA00022840"/>
    </source>
</evidence>
<dbReference type="InterPro" id="IPR050763">
    <property type="entry name" value="ABC_transporter_ATP-binding"/>
</dbReference>
<keyword evidence="2" id="KW-0813">Transport</keyword>
<accession>A0A2T2WP43</accession>
<keyword evidence="3" id="KW-0547">Nucleotide-binding</keyword>
<dbReference type="SUPFAM" id="SSF52540">
    <property type="entry name" value="P-loop containing nucleoside triphosphate hydrolases"/>
    <property type="match status" value="1"/>
</dbReference>
<dbReference type="PANTHER" id="PTHR42711">
    <property type="entry name" value="ABC TRANSPORTER ATP-BINDING PROTEIN"/>
    <property type="match status" value="1"/>
</dbReference>
<proteinExistence type="inferred from homology"/>
<dbReference type="PANTHER" id="PTHR42711:SF5">
    <property type="entry name" value="ABC TRANSPORTER ATP-BINDING PROTEIN NATA"/>
    <property type="match status" value="1"/>
</dbReference>
<dbReference type="Pfam" id="PF00005">
    <property type="entry name" value="ABC_tran"/>
    <property type="match status" value="1"/>
</dbReference>